<dbReference type="InterPro" id="IPR041719">
    <property type="entry name" value="Ferritin_prok"/>
</dbReference>
<reference evidence="6 7" key="1">
    <citation type="submission" date="2018-05" db="EMBL/GenBank/DDBJ databases">
        <title>Draft genome of Methanospirillum stamsii Pt1.</title>
        <authorList>
            <person name="Dueholm M.S."/>
            <person name="Nielsen P.H."/>
            <person name="Bakmann L.F."/>
            <person name="Otzen D.E."/>
        </authorList>
    </citation>
    <scope>NUCLEOTIDE SEQUENCE [LARGE SCALE GENOMIC DNA]</scope>
    <source>
        <strain evidence="6 7">Pt1</strain>
    </source>
</reference>
<dbReference type="GO" id="GO:0005829">
    <property type="term" value="C:cytosol"/>
    <property type="evidence" value="ECO:0007669"/>
    <property type="project" value="TreeGrafter"/>
</dbReference>
<dbReference type="FunFam" id="1.20.1260.10:FF:000001">
    <property type="entry name" value="Non-heme ferritin"/>
    <property type="match status" value="1"/>
</dbReference>
<dbReference type="InterPro" id="IPR012347">
    <property type="entry name" value="Ferritin-like"/>
</dbReference>
<dbReference type="Proteomes" id="UP000245934">
    <property type="component" value="Unassembled WGS sequence"/>
</dbReference>
<dbReference type="PANTHER" id="PTHR11431">
    <property type="entry name" value="FERRITIN"/>
    <property type="match status" value="1"/>
</dbReference>
<dbReference type="GO" id="GO:0042802">
    <property type="term" value="F:identical protein binding"/>
    <property type="evidence" value="ECO:0007669"/>
    <property type="project" value="UniProtKB-ARBA"/>
</dbReference>
<dbReference type="GO" id="GO:0004322">
    <property type="term" value="F:ferroxidase activity"/>
    <property type="evidence" value="ECO:0007669"/>
    <property type="project" value="TreeGrafter"/>
</dbReference>
<keyword evidence="4" id="KW-0408">Iron</keyword>
<evidence type="ECO:0000313" key="7">
    <source>
        <dbReference type="Proteomes" id="UP000245934"/>
    </source>
</evidence>
<keyword evidence="3" id="KW-0560">Oxidoreductase</keyword>
<evidence type="ECO:0000256" key="4">
    <source>
        <dbReference type="ARBA" id="ARBA00023004"/>
    </source>
</evidence>
<accession>A0A2V2N503</accession>
<dbReference type="AlphaFoldDB" id="A0A2V2N503"/>
<sequence length="175" mass="20018">MGGMNPKVEKALNEQINAELYSSYLYLSMSSWFDSVGLRGFANWERIQAMEEKDHAMKIFDYLLTRGGRAVMTKIDAPQSVWNNPKDAFETQLAHELKVTNLINNLVNLSITEKDHATLNFLQWFVNEQVEEEDNARTILEQISMISQEKGVGLLFMLDKELASRTYTPPATLKP</sequence>
<dbReference type="InterPro" id="IPR009040">
    <property type="entry name" value="Ferritin-like_diiron"/>
</dbReference>
<dbReference type="CDD" id="cd01055">
    <property type="entry name" value="Nonheme_Ferritin"/>
    <property type="match status" value="1"/>
</dbReference>
<comment type="caution">
    <text evidence="6">The sequence shown here is derived from an EMBL/GenBank/DDBJ whole genome shotgun (WGS) entry which is preliminary data.</text>
</comment>
<dbReference type="InterPro" id="IPR001519">
    <property type="entry name" value="Ferritin"/>
</dbReference>
<dbReference type="EMBL" id="QGMZ01000044">
    <property type="protein sequence ID" value="PWR70343.1"/>
    <property type="molecule type" value="Genomic_DNA"/>
</dbReference>
<name>A0A2V2N503_9EURY</name>
<feature type="domain" description="Ferritin-like diiron" evidence="5">
    <location>
        <begin position="2"/>
        <end position="147"/>
    </location>
</feature>
<dbReference type="SUPFAM" id="SSF47240">
    <property type="entry name" value="Ferritin-like"/>
    <property type="match status" value="1"/>
</dbReference>
<evidence type="ECO:0000256" key="2">
    <source>
        <dbReference type="ARBA" id="ARBA00022723"/>
    </source>
</evidence>
<protein>
    <submittedName>
        <fullName evidence="6">Ferritin</fullName>
    </submittedName>
</protein>
<dbReference type="InterPro" id="IPR009078">
    <property type="entry name" value="Ferritin-like_SF"/>
</dbReference>
<keyword evidence="2" id="KW-0479">Metal-binding</keyword>
<evidence type="ECO:0000256" key="1">
    <source>
        <dbReference type="ARBA" id="ARBA00022434"/>
    </source>
</evidence>
<dbReference type="GO" id="GO:0008199">
    <property type="term" value="F:ferric iron binding"/>
    <property type="evidence" value="ECO:0007669"/>
    <property type="project" value="InterPro"/>
</dbReference>
<keyword evidence="7" id="KW-1185">Reference proteome</keyword>
<dbReference type="Gene3D" id="1.20.1260.10">
    <property type="match status" value="1"/>
</dbReference>
<evidence type="ECO:0000313" key="6">
    <source>
        <dbReference type="EMBL" id="PWR70343.1"/>
    </source>
</evidence>
<dbReference type="GO" id="GO:0006879">
    <property type="term" value="P:intracellular iron ion homeostasis"/>
    <property type="evidence" value="ECO:0007669"/>
    <property type="project" value="UniProtKB-KW"/>
</dbReference>
<dbReference type="PANTHER" id="PTHR11431:SF127">
    <property type="entry name" value="BACTERIAL NON-HEME FERRITIN"/>
    <property type="match status" value="1"/>
</dbReference>
<keyword evidence="1" id="KW-0409">Iron storage</keyword>
<evidence type="ECO:0000256" key="3">
    <source>
        <dbReference type="ARBA" id="ARBA00023002"/>
    </source>
</evidence>
<organism evidence="6 7">
    <name type="scientific">Methanospirillum stamsii</name>
    <dbReference type="NCBI Taxonomy" id="1277351"/>
    <lineage>
        <taxon>Archaea</taxon>
        <taxon>Methanobacteriati</taxon>
        <taxon>Methanobacteriota</taxon>
        <taxon>Stenosarchaea group</taxon>
        <taxon>Methanomicrobia</taxon>
        <taxon>Methanomicrobiales</taxon>
        <taxon>Methanospirillaceae</taxon>
        <taxon>Methanospirillum</taxon>
    </lineage>
</organism>
<dbReference type="Pfam" id="PF00210">
    <property type="entry name" value="Ferritin"/>
    <property type="match status" value="1"/>
</dbReference>
<dbReference type="InterPro" id="IPR008331">
    <property type="entry name" value="Ferritin_DPS_dom"/>
</dbReference>
<proteinExistence type="predicted"/>
<dbReference type="GO" id="GO:0008198">
    <property type="term" value="F:ferrous iron binding"/>
    <property type="evidence" value="ECO:0007669"/>
    <property type="project" value="TreeGrafter"/>
</dbReference>
<evidence type="ECO:0000259" key="5">
    <source>
        <dbReference type="PROSITE" id="PS50905"/>
    </source>
</evidence>
<dbReference type="GO" id="GO:0006826">
    <property type="term" value="P:iron ion transport"/>
    <property type="evidence" value="ECO:0007669"/>
    <property type="project" value="InterPro"/>
</dbReference>
<gene>
    <name evidence="6" type="ORF">DLD82_15910</name>
</gene>
<dbReference type="PROSITE" id="PS50905">
    <property type="entry name" value="FERRITIN_LIKE"/>
    <property type="match status" value="1"/>
</dbReference>